<dbReference type="Proteomes" id="UP000281553">
    <property type="component" value="Unassembled WGS sequence"/>
</dbReference>
<organism evidence="1 2">
    <name type="scientific">Dibothriocephalus latus</name>
    <name type="common">Fish tapeworm</name>
    <name type="synonym">Diphyllobothrium latum</name>
    <dbReference type="NCBI Taxonomy" id="60516"/>
    <lineage>
        <taxon>Eukaryota</taxon>
        <taxon>Metazoa</taxon>
        <taxon>Spiralia</taxon>
        <taxon>Lophotrochozoa</taxon>
        <taxon>Platyhelminthes</taxon>
        <taxon>Cestoda</taxon>
        <taxon>Eucestoda</taxon>
        <taxon>Diphyllobothriidea</taxon>
        <taxon>Diphyllobothriidae</taxon>
        <taxon>Dibothriocephalus</taxon>
    </lineage>
</organism>
<evidence type="ECO:0000313" key="1">
    <source>
        <dbReference type="EMBL" id="VDN26862.1"/>
    </source>
</evidence>
<keyword evidence="2" id="KW-1185">Reference proteome</keyword>
<dbReference type="OrthoDB" id="6273432at2759"/>
<dbReference type="AlphaFoldDB" id="A0A3P7Q4N5"/>
<reference evidence="1 2" key="1">
    <citation type="submission" date="2018-11" db="EMBL/GenBank/DDBJ databases">
        <authorList>
            <consortium name="Pathogen Informatics"/>
        </authorList>
    </citation>
    <scope>NUCLEOTIDE SEQUENCE [LARGE SCALE GENOMIC DNA]</scope>
</reference>
<gene>
    <name evidence="1" type="ORF">DILT_LOCUS14896</name>
</gene>
<sequence>MPLLAVDLTDTVLESLLDIIIHIPLPEADPSLKVPTDPDALLKYFPTAAANNQFSAMQVMRTANALDSEESTWYNSEESIDSESSIASSKVRFVTSFASFAKCVFGLYTLTPVRVCVRRSMKS</sequence>
<evidence type="ECO:0000313" key="2">
    <source>
        <dbReference type="Proteomes" id="UP000281553"/>
    </source>
</evidence>
<name>A0A3P7Q4N5_DIBLA</name>
<accession>A0A3P7Q4N5</accession>
<dbReference type="EMBL" id="UYRU01076383">
    <property type="protein sequence ID" value="VDN26862.1"/>
    <property type="molecule type" value="Genomic_DNA"/>
</dbReference>
<proteinExistence type="predicted"/>
<protein>
    <submittedName>
        <fullName evidence="1">Uncharacterized protein</fullName>
    </submittedName>
</protein>